<dbReference type="Proteomes" id="UP000322234">
    <property type="component" value="Unassembled WGS sequence"/>
</dbReference>
<reference evidence="2" key="1">
    <citation type="submission" date="2019-10" db="EMBL/GenBank/DDBJ databases">
        <title>The sequence and de novo assembly of the wild yak genome.</title>
        <authorList>
            <person name="Liu Y."/>
        </authorList>
    </citation>
    <scope>NUCLEOTIDE SEQUENCE [LARGE SCALE GENOMIC DNA]</scope>
    <source>
        <strain evidence="2">WY2019</strain>
    </source>
</reference>
<comment type="caution">
    <text evidence="2">The sequence shown here is derived from an EMBL/GenBank/DDBJ whole genome shotgun (WGS) entry which is preliminary data.</text>
</comment>
<evidence type="ECO:0000313" key="3">
    <source>
        <dbReference type="Proteomes" id="UP000322234"/>
    </source>
</evidence>
<accession>A0A6B0R2P5</accession>
<protein>
    <submittedName>
        <fullName evidence="2">Uncharacterized protein</fullName>
    </submittedName>
</protein>
<feature type="compositionally biased region" description="Basic and acidic residues" evidence="1">
    <location>
        <begin position="50"/>
        <end position="59"/>
    </location>
</feature>
<proteinExistence type="predicted"/>
<organism evidence="2 3">
    <name type="scientific">Bos mutus</name>
    <name type="common">wild yak</name>
    <dbReference type="NCBI Taxonomy" id="72004"/>
    <lineage>
        <taxon>Eukaryota</taxon>
        <taxon>Metazoa</taxon>
        <taxon>Chordata</taxon>
        <taxon>Craniata</taxon>
        <taxon>Vertebrata</taxon>
        <taxon>Euteleostomi</taxon>
        <taxon>Mammalia</taxon>
        <taxon>Eutheria</taxon>
        <taxon>Laurasiatheria</taxon>
        <taxon>Artiodactyla</taxon>
        <taxon>Ruminantia</taxon>
        <taxon>Pecora</taxon>
        <taxon>Bovidae</taxon>
        <taxon>Bovinae</taxon>
        <taxon>Bos</taxon>
    </lineage>
</organism>
<sequence>MGISKWSARDFWLMRRLPVARAKTVPAKRRWKVRRKSNIKISGKWNRHLEQEHGQDGRWEPQQSPENKELVTERIRACERSRSDNLGKYSGPSHIFFTTVHLRLRNRNSDSKHISNVSSLVSATPKLRSRYG</sequence>
<dbReference type="EMBL" id="VBQZ03000014">
    <property type="protein sequence ID" value="MXQ82746.1"/>
    <property type="molecule type" value="Genomic_DNA"/>
</dbReference>
<evidence type="ECO:0000256" key="1">
    <source>
        <dbReference type="SAM" id="MobiDB-lite"/>
    </source>
</evidence>
<gene>
    <name evidence="2" type="ORF">E5288_WYG022635</name>
</gene>
<feature type="region of interest" description="Disordered" evidence="1">
    <location>
        <begin position="50"/>
        <end position="69"/>
    </location>
</feature>
<evidence type="ECO:0000313" key="2">
    <source>
        <dbReference type="EMBL" id="MXQ82746.1"/>
    </source>
</evidence>
<keyword evidence="3" id="KW-1185">Reference proteome</keyword>
<dbReference type="AlphaFoldDB" id="A0A6B0R2P5"/>
<name>A0A6B0R2P5_9CETA</name>